<gene>
    <name evidence="4" type="ORF">FCS05_06555</name>
    <name evidence="3" type="ORF">HNQ10_001821</name>
</gene>
<feature type="chain" id="PRO_5042588040" evidence="2">
    <location>
        <begin position="19"/>
        <end position="141"/>
    </location>
</feature>
<evidence type="ECO:0000256" key="1">
    <source>
        <dbReference type="SAM" id="MobiDB-lite"/>
    </source>
</evidence>
<evidence type="ECO:0000313" key="6">
    <source>
        <dbReference type="Proteomes" id="UP000536909"/>
    </source>
</evidence>
<proteinExistence type="predicted"/>
<reference evidence="3 6" key="2">
    <citation type="submission" date="2020-08" db="EMBL/GenBank/DDBJ databases">
        <title>Genomic Encyclopedia of Type Strains, Phase IV (KMG-IV): sequencing the most valuable type-strain genomes for metagenomic binning, comparative biology and taxonomic classification.</title>
        <authorList>
            <person name="Goeker M."/>
        </authorList>
    </citation>
    <scope>NUCLEOTIDE SEQUENCE [LARGE SCALE GENOMIC DNA]</scope>
    <source>
        <strain evidence="3 6">DSM 105434</strain>
    </source>
</reference>
<dbReference type="RefSeq" id="WP_129119637.1">
    <property type="nucleotide sequence ID" value="NZ_BSUI01000017.1"/>
</dbReference>
<evidence type="ECO:0000313" key="3">
    <source>
        <dbReference type="EMBL" id="MBB5295000.1"/>
    </source>
</evidence>
<evidence type="ECO:0000256" key="2">
    <source>
        <dbReference type="SAM" id="SignalP"/>
    </source>
</evidence>
<evidence type="ECO:0000313" key="4">
    <source>
        <dbReference type="EMBL" id="TLK28835.1"/>
    </source>
</evidence>
<dbReference type="EMBL" id="VBRC01000004">
    <property type="protein sequence ID" value="TLK28835.1"/>
    <property type="molecule type" value="Genomic_DNA"/>
</dbReference>
<feature type="region of interest" description="Disordered" evidence="1">
    <location>
        <begin position="43"/>
        <end position="141"/>
    </location>
</feature>
<feature type="compositionally biased region" description="Pro residues" evidence="1">
    <location>
        <begin position="117"/>
        <end position="141"/>
    </location>
</feature>
<keyword evidence="6" id="KW-1185">Reference proteome</keyword>
<accession>A0AAJ5K0C6</accession>
<keyword evidence="2" id="KW-0732">Signal</keyword>
<evidence type="ECO:0000313" key="5">
    <source>
        <dbReference type="Proteomes" id="UP000308000"/>
    </source>
</evidence>
<name>A0AAJ5K0C6_9DEIO</name>
<feature type="compositionally biased region" description="Gly residues" evidence="1">
    <location>
        <begin position="93"/>
        <end position="107"/>
    </location>
</feature>
<dbReference type="AlphaFoldDB" id="A0AAJ5K0C6"/>
<dbReference type="Proteomes" id="UP000308000">
    <property type="component" value="Unassembled WGS sequence"/>
</dbReference>
<feature type="signal peptide" evidence="2">
    <location>
        <begin position="1"/>
        <end position="18"/>
    </location>
</feature>
<dbReference type="Proteomes" id="UP000536909">
    <property type="component" value="Unassembled WGS sequence"/>
</dbReference>
<comment type="caution">
    <text evidence="4">The sequence shown here is derived from an EMBL/GenBank/DDBJ whole genome shotgun (WGS) entry which is preliminary data.</text>
</comment>
<feature type="compositionally biased region" description="Low complexity" evidence="1">
    <location>
        <begin position="56"/>
        <end position="72"/>
    </location>
</feature>
<dbReference type="EMBL" id="JACHFV010000005">
    <property type="protein sequence ID" value="MBB5295000.1"/>
    <property type="molecule type" value="Genomic_DNA"/>
</dbReference>
<sequence length="141" mass="14265">MKALLVGLVLSTLGVGFVAGRSSVSAPAGGGVTVVPQPMTVQAQNDPRELIPLTPRPGNAPGQGQQPQPGQGACTVLMFKDGQFYQLQPGTPGPGGEQPGGQPGGDGELFPLQPFQAPGPLPGLPLPQPDVPLTPPPDLRV</sequence>
<protein>
    <submittedName>
        <fullName evidence="4">Uncharacterized protein</fullName>
    </submittedName>
</protein>
<organism evidence="4 5">
    <name type="scientific">Deinococcus metallilatus</name>
    <dbReference type="NCBI Taxonomy" id="1211322"/>
    <lineage>
        <taxon>Bacteria</taxon>
        <taxon>Thermotogati</taxon>
        <taxon>Deinococcota</taxon>
        <taxon>Deinococci</taxon>
        <taxon>Deinococcales</taxon>
        <taxon>Deinococcaceae</taxon>
        <taxon>Deinococcus</taxon>
    </lineage>
</organism>
<reference evidence="4 5" key="1">
    <citation type="submission" date="2019-04" db="EMBL/GenBank/DDBJ databases">
        <title>Deinococcus metalilatus MA1002 mutant No.5.</title>
        <authorList>
            <person name="Park W."/>
            <person name="Park C."/>
        </authorList>
    </citation>
    <scope>NUCLEOTIDE SEQUENCE [LARGE SCALE GENOMIC DNA]</scope>
    <source>
        <strain evidence="4 5">MA1002-m5</strain>
    </source>
</reference>